<reference evidence="1 2" key="1">
    <citation type="submission" date="2019-08" db="EMBL/GenBank/DDBJ databases">
        <authorList>
            <person name="Peeters C."/>
        </authorList>
    </citation>
    <scope>NUCLEOTIDE SEQUENCE [LARGE SCALE GENOMIC DNA]</scope>
    <source>
        <strain evidence="1 2">LMG 31011</strain>
    </source>
</reference>
<evidence type="ECO:0000313" key="2">
    <source>
        <dbReference type="Proteomes" id="UP000366819"/>
    </source>
</evidence>
<dbReference type="Proteomes" id="UP000366819">
    <property type="component" value="Unassembled WGS sequence"/>
</dbReference>
<keyword evidence="2" id="KW-1185">Reference proteome</keyword>
<name>A0A5E4T5Y7_9BURK</name>
<dbReference type="AlphaFoldDB" id="A0A5E4T5Y7"/>
<evidence type="ECO:0000313" key="1">
    <source>
        <dbReference type="EMBL" id="VVD83277.1"/>
    </source>
</evidence>
<protein>
    <submittedName>
        <fullName evidence="1">Uncharacterized protein</fullName>
    </submittedName>
</protein>
<gene>
    <name evidence="1" type="ORF">PAQ31011_01224</name>
</gene>
<accession>A0A5E4T5Y7</accession>
<organism evidence="1 2">
    <name type="scientific">Pandoraea aquatica</name>
    <dbReference type="NCBI Taxonomy" id="2508290"/>
    <lineage>
        <taxon>Bacteria</taxon>
        <taxon>Pseudomonadati</taxon>
        <taxon>Pseudomonadota</taxon>
        <taxon>Betaproteobacteria</taxon>
        <taxon>Burkholderiales</taxon>
        <taxon>Burkholderiaceae</taxon>
        <taxon>Pandoraea</taxon>
    </lineage>
</organism>
<proteinExistence type="predicted"/>
<sequence length="91" mass="10229">MLWAVTSVQEAKGLAFDAAMQEFVQVGRGEQTRLYDDQLDALRAKLNGAKRDSPQACDAFLLLQRQFAHLAQQKIDFVAKLVTEETFAARQ</sequence>
<dbReference type="EMBL" id="CABPSN010000002">
    <property type="protein sequence ID" value="VVD83277.1"/>
    <property type="molecule type" value="Genomic_DNA"/>
</dbReference>